<evidence type="ECO:0000256" key="2">
    <source>
        <dbReference type="ARBA" id="ARBA00022692"/>
    </source>
</evidence>
<accession>A0A1W2W928</accession>
<comment type="similarity">
    <text evidence="5">Belongs to the SCAMP family.</text>
</comment>
<keyword evidence="3 5" id="KW-1133">Transmembrane helix</keyword>
<feature type="transmembrane region" description="Helical" evidence="5">
    <location>
        <begin position="153"/>
        <end position="175"/>
    </location>
</feature>
<dbReference type="GO" id="GO:0015031">
    <property type="term" value="P:protein transport"/>
    <property type="evidence" value="ECO:0007669"/>
    <property type="project" value="InterPro"/>
</dbReference>
<dbReference type="KEGG" id="cin:100178536"/>
<dbReference type="EMBL" id="EAAA01000601">
    <property type="status" value="NOT_ANNOTATED_CDS"/>
    <property type="molecule type" value="Genomic_DNA"/>
</dbReference>
<sequence>MSNFDANPFADPFQDGSVTAATSSDKANLEDFNPFAQTANDNNAPAMMQPTNPPPPYTDYGSNNISPNSAPPVAAPAAPPVIPGHEELLKRQEELERKAEELQRREQQMASSNYNPRSNNWPPIPKWFPVGPCFYQDFSVDIPHEFQTTIKMLYYLWMFYCLVMFFNMLTSLAVFCVDSTTGTGFGLSILWWLLFTPCSLCWYRPAYKAFRSDSSFNFFLFFFIMFFQACVGVIMAVGIPNSGYSGWIVALGHFDASKGGPGIGIMASIQSTMFTVMAVLSIILLKKVHSVYRSTGASFEKAQQEFASDVMKNPGVQTAAANAAGAAASSAAQNLGGRY</sequence>
<dbReference type="HOGENOM" id="CLU_066546_0_0_1"/>
<dbReference type="PANTHER" id="PTHR10687:SF2">
    <property type="entry name" value="SECRETORY CARRIER-ASSOCIATED MEMBRANE PROTEIN"/>
    <property type="match status" value="1"/>
</dbReference>
<feature type="transmembrane region" description="Helical" evidence="5">
    <location>
        <begin position="259"/>
        <end position="285"/>
    </location>
</feature>
<protein>
    <recommendedName>
        <fullName evidence="5">Secretory carrier-associated membrane protein</fullName>
        <shortName evidence="5">Secretory carrier membrane protein</shortName>
    </recommendedName>
</protein>
<dbReference type="GO" id="GO:0032588">
    <property type="term" value="C:trans-Golgi network membrane"/>
    <property type="evidence" value="ECO:0000318"/>
    <property type="project" value="GO_Central"/>
</dbReference>
<dbReference type="GeneTree" id="ENSGT00940000169497"/>
<dbReference type="OMA" id="NMVACIF"/>
<proteinExistence type="inferred from homology"/>
<evidence type="ECO:0000256" key="6">
    <source>
        <dbReference type="SAM" id="Coils"/>
    </source>
</evidence>
<dbReference type="FunCoup" id="F6S3S9">
    <property type="interactions" value="416"/>
</dbReference>
<keyword evidence="6" id="KW-0175">Coiled coil</keyword>
<reference evidence="9" key="1">
    <citation type="journal article" date="2002" name="Science">
        <title>The draft genome of Ciona intestinalis: insights into chordate and vertebrate origins.</title>
        <authorList>
            <person name="Dehal P."/>
            <person name="Satou Y."/>
            <person name="Campbell R.K."/>
            <person name="Chapman J."/>
            <person name="Degnan B."/>
            <person name="De Tomaso A."/>
            <person name="Davidson B."/>
            <person name="Di Gregorio A."/>
            <person name="Gelpke M."/>
            <person name="Goodstein D.M."/>
            <person name="Harafuji N."/>
            <person name="Hastings K.E."/>
            <person name="Ho I."/>
            <person name="Hotta K."/>
            <person name="Huang W."/>
            <person name="Kawashima T."/>
            <person name="Lemaire P."/>
            <person name="Martinez D."/>
            <person name="Meinertzhagen I.A."/>
            <person name="Necula S."/>
            <person name="Nonaka M."/>
            <person name="Putnam N."/>
            <person name="Rash S."/>
            <person name="Saiga H."/>
            <person name="Satake M."/>
            <person name="Terry A."/>
            <person name="Yamada L."/>
            <person name="Wang H.G."/>
            <person name="Awazu S."/>
            <person name="Azumi K."/>
            <person name="Boore J."/>
            <person name="Branno M."/>
            <person name="Chin-Bow S."/>
            <person name="DeSantis R."/>
            <person name="Doyle S."/>
            <person name="Francino P."/>
            <person name="Keys D.N."/>
            <person name="Haga S."/>
            <person name="Hayashi H."/>
            <person name="Hino K."/>
            <person name="Imai K.S."/>
            <person name="Inaba K."/>
            <person name="Kano S."/>
            <person name="Kobayashi K."/>
            <person name="Kobayashi M."/>
            <person name="Lee B.I."/>
            <person name="Makabe K.W."/>
            <person name="Manohar C."/>
            <person name="Matassi G."/>
            <person name="Medina M."/>
            <person name="Mochizuki Y."/>
            <person name="Mount S."/>
            <person name="Morishita T."/>
            <person name="Miura S."/>
            <person name="Nakayama A."/>
            <person name="Nishizaka S."/>
            <person name="Nomoto H."/>
            <person name="Ohta F."/>
            <person name="Oishi K."/>
            <person name="Rigoutsos I."/>
            <person name="Sano M."/>
            <person name="Sasaki A."/>
            <person name="Sasakura Y."/>
            <person name="Shoguchi E."/>
            <person name="Shin-i T."/>
            <person name="Spagnuolo A."/>
            <person name="Stainier D."/>
            <person name="Suzuki M.M."/>
            <person name="Tassy O."/>
            <person name="Takatori N."/>
            <person name="Tokuoka M."/>
            <person name="Yagi K."/>
            <person name="Yoshizaki F."/>
            <person name="Wada S."/>
            <person name="Zhang C."/>
            <person name="Hyatt P.D."/>
            <person name="Larimer F."/>
            <person name="Detter C."/>
            <person name="Doggett N."/>
            <person name="Glavina T."/>
            <person name="Hawkins T."/>
            <person name="Richardson P."/>
            <person name="Lucas S."/>
            <person name="Kohara Y."/>
            <person name="Levine M."/>
            <person name="Satoh N."/>
            <person name="Rokhsar D.S."/>
        </authorList>
    </citation>
    <scope>NUCLEOTIDE SEQUENCE [LARGE SCALE GENOMIC DNA]</scope>
</reference>
<gene>
    <name evidence="8" type="primary">LOC100178536</name>
</gene>
<dbReference type="GO" id="GO:0006887">
    <property type="term" value="P:exocytosis"/>
    <property type="evidence" value="ECO:0000318"/>
    <property type="project" value="GO_Central"/>
</dbReference>
<feature type="compositionally biased region" description="Polar residues" evidence="7">
    <location>
        <begin position="16"/>
        <end position="26"/>
    </location>
</feature>
<dbReference type="GO" id="GO:0055038">
    <property type="term" value="C:recycling endosome membrane"/>
    <property type="evidence" value="ECO:0000318"/>
    <property type="project" value="GO_Central"/>
</dbReference>
<dbReference type="STRING" id="7719.ENSCINP00000020825"/>
<evidence type="ECO:0000256" key="4">
    <source>
        <dbReference type="ARBA" id="ARBA00023136"/>
    </source>
</evidence>
<reference evidence="8" key="3">
    <citation type="submission" date="2025-08" db="UniProtKB">
        <authorList>
            <consortium name="Ensembl"/>
        </authorList>
    </citation>
    <scope>IDENTIFICATION</scope>
</reference>
<keyword evidence="9" id="KW-1185">Reference proteome</keyword>
<evidence type="ECO:0000313" key="9">
    <source>
        <dbReference type="Proteomes" id="UP000008144"/>
    </source>
</evidence>
<feature type="coiled-coil region" evidence="6">
    <location>
        <begin position="85"/>
        <end position="112"/>
    </location>
</feature>
<accession>F6S3S9</accession>
<evidence type="ECO:0000313" key="8">
    <source>
        <dbReference type="Ensembl" id="ENSCINP00000020825.3"/>
    </source>
</evidence>
<dbReference type="GeneID" id="100178536"/>
<evidence type="ECO:0000256" key="5">
    <source>
        <dbReference type="RuleBase" id="RU363122"/>
    </source>
</evidence>
<comment type="subcellular location">
    <subcellularLocation>
        <location evidence="1 5">Membrane</location>
        <topology evidence="1 5">Multi-pass membrane protein</topology>
    </subcellularLocation>
</comment>
<dbReference type="OrthoDB" id="242866at2759"/>
<dbReference type="Ensembl" id="ENSCINT00000020825.3">
    <property type="protein sequence ID" value="ENSCINP00000020825.3"/>
    <property type="gene ID" value="ENSCING00000010498.3"/>
</dbReference>
<dbReference type="Proteomes" id="UP000008144">
    <property type="component" value="Chromosome 10"/>
</dbReference>
<name>F6S3S9_CIOIN</name>
<dbReference type="AlphaFoldDB" id="F6S3S9"/>
<reference evidence="8" key="4">
    <citation type="submission" date="2025-09" db="UniProtKB">
        <authorList>
            <consortium name="Ensembl"/>
        </authorList>
    </citation>
    <scope>IDENTIFICATION</scope>
</reference>
<keyword evidence="2 5" id="KW-0812">Transmembrane</keyword>
<dbReference type="InParanoid" id="F6S3S9"/>
<dbReference type="InterPro" id="IPR007273">
    <property type="entry name" value="SCAMP"/>
</dbReference>
<feature type="region of interest" description="Disordered" evidence="7">
    <location>
        <begin position="1"/>
        <end position="77"/>
    </location>
</feature>
<evidence type="ECO:0000256" key="3">
    <source>
        <dbReference type="ARBA" id="ARBA00022989"/>
    </source>
</evidence>
<evidence type="ECO:0000256" key="7">
    <source>
        <dbReference type="SAM" id="MobiDB-lite"/>
    </source>
</evidence>
<organism evidence="8 9">
    <name type="scientific">Ciona intestinalis</name>
    <name type="common">Transparent sea squirt</name>
    <name type="synonym">Ascidia intestinalis</name>
    <dbReference type="NCBI Taxonomy" id="7719"/>
    <lineage>
        <taxon>Eukaryota</taxon>
        <taxon>Metazoa</taxon>
        <taxon>Chordata</taxon>
        <taxon>Tunicata</taxon>
        <taxon>Ascidiacea</taxon>
        <taxon>Phlebobranchia</taxon>
        <taxon>Cionidae</taxon>
        <taxon>Ciona</taxon>
    </lineage>
</organism>
<evidence type="ECO:0000256" key="1">
    <source>
        <dbReference type="ARBA" id="ARBA00004141"/>
    </source>
</evidence>
<feature type="transmembrane region" description="Helical" evidence="5">
    <location>
        <begin position="181"/>
        <end position="203"/>
    </location>
</feature>
<dbReference type="Pfam" id="PF04144">
    <property type="entry name" value="SCAMP"/>
    <property type="match status" value="1"/>
</dbReference>
<dbReference type="RefSeq" id="XP_002127112.1">
    <property type="nucleotide sequence ID" value="XM_002127076.5"/>
</dbReference>
<keyword evidence="5" id="KW-0813">Transport</keyword>
<feature type="transmembrane region" description="Helical" evidence="5">
    <location>
        <begin position="215"/>
        <end position="239"/>
    </location>
</feature>
<keyword evidence="4 5" id="KW-0472">Membrane</keyword>
<reference evidence="8" key="2">
    <citation type="journal article" date="2008" name="Genome Biol.">
        <title>Improved genome assembly and evidence-based global gene model set for the chordate Ciona intestinalis: new insight into intron and operon populations.</title>
        <authorList>
            <person name="Satou Y."/>
            <person name="Mineta K."/>
            <person name="Ogasawara M."/>
            <person name="Sasakura Y."/>
            <person name="Shoguchi E."/>
            <person name="Ueno K."/>
            <person name="Yamada L."/>
            <person name="Matsumoto J."/>
            <person name="Wasserscheid J."/>
            <person name="Dewar K."/>
            <person name="Wiley G.B."/>
            <person name="Macmil S.L."/>
            <person name="Roe B.A."/>
            <person name="Zeller R.W."/>
            <person name="Hastings K.E."/>
            <person name="Lemaire P."/>
            <person name="Lindquist E."/>
            <person name="Endo T."/>
            <person name="Hotta K."/>
            <person name="Inaba K."/>
        </authorList>
    </citation>
    <scope>NUCLEOTIDE SEQUENCE [LARGE SCALE GENOMIC DNA]</scope>
    <source>
        <strain evidence="8">wild type</strain>
    </source>
</reference>
<dbReference type="PANTHER" id="PTHR10687">
    <property type="entry name" value="SECRETORY CARRIER-ASSOCIATED MEMBRANE PROTEIN SCAMP"/>
    <property type="match status" value="1"/>
</dbReference>